<dbReference type="UniPathway" id="UPA00246"/>
<dbReference type="PANTHER" id="PTHR30068:SF4">
    <property type="entry name" value="URONATE ISOMERASE"/>
    <property type="match status" value="1"/>
</dbReference>
<dbReference type="GO" id="GO:0042840">
    <property type="term" value="P:D-glucuronate catabolic process"/>
    <property type="evidence" value="ECO:0007669"/>
    <property type="project" value="TreeGrafter"/>
</dbReference>
<comment type="pathway">
    <text evidence="2 7">Carbohydrate metabolism; pentose and glucuronate interconversion.</text>
</comment>
<dbReference type="Gene3D" id="1.10.2020.10">
    <property type="entry name" value="uronate isomerase, domain 2, chain A"/>
    <property type="match status" value="1"/>
</dbReference>
<dbReference type="SUPFAM" id="SSF51556">
    <property type="entry name" value="Metallo-dependent hydrolases"/>
    <property type="match status" value="1"/>
</dbReference>
<dbReference type="PATRIC" id="fig|1195236.3.peg.1253"/>
<evidence type="ECO:0000256" key="6">
    <source>
        <dbReference type="ARBA" id="ARBA00023235"/>
    </source>
</evidence>
<organism evidence="8 9">
    <name type="scientific">Ruminiclostridium cellobioparum subsp. termitidis CT1112</name>
    <dbReference type="NCBI Taxonomy" id="1195236"/>
    <lineage>
        <taxon>Bacteria</taxon>
        <taxon>Bacillati</taxon>
        <taxon>Bacillota</taxon>
        <taxon>Clostridia</taxon>
        <taxon>Eubacteriales</taxon>
        <taxon>Oscillospiraceae</taxon>
        <taxon>Ruminiclostridium</taxon>
    </lineage>
</organism>
<evidence type="ECO:0000256" key="1">
    <source>
        <dbReference type="ARBA" id="ARBA00001165"/>
    </source>
</evidence>
<evidence type="ECO:0000256" key="3">
    <source>
        <dbReference type="ARBA" id="ARBA00008397"/>
    </source>
</evidence>
<dbReference type="GO" id="GO:0019698">
    <property type="term" value="P:D-galacturonate catabolic process"/>
    <property type="evidence" value="ECO:0007669"/>
    <property type="project" value="TreeGrafter"/>
</dbReference>
<name>S0FWU9_RUMCE</name>
<dbReference type="PANTHER" id="PTHR30068">
    <property type="entry name" value="URONATE ISOMERASE"/>
    <property type="match status" value="1"/>
</dbReference>
<protein>
    <recommendedName>
        <fullName evidence="5 7">Uronate isomerase</fullName>
        <ecNumber evidence="4 7">5.3.1.12</ecNumber>
    </recommendedName>
    <alternativeName>
        <fullName evidence="7">Glucuronate isomerase</fullName>
    </alternativeName>
    <alternativeName>
        <fullName evidence="7">Uronic isomerase</fullName>
    </alternativeName>
</protein>
<dbReference type="Proteomes" id="UP000014155">
    <property type="component" value="Unassembled WGS sequence"/>
</dbReference>
<dbReference type="GO" id="GO:0008880">
    <property type="term" value="F:glucuronate isomerase activity"/>
    <property type="evidence" value="ECO:0007669"/>
    <property type="project" value="UniProtKB-UniRule"/>
</dbReference>
<comment type="catalytic activity">
    <reaction evidence="7">
        <text>aldehydo-D-galacturonate = keto-D-tagaturonate</text>
        <dbReference type="Rhea" id="RHEA:27702"/>
        <dbReference type="ChEBI" id="CHEBI:12952"/>
        <dbReference type="ChEBI" id="CHEBI:17886"/>
    </reaction>
</comment>
<dbReference type="Pfam" id="PF02614">
    <property type="entry name" value="UxaC"/>
    <property type="match status" value="1"/>
</dbReference>
<dbReference type="AlphaFoldDB" id="S0FWU9"/>
<accession>S0FWU9</accession>
<dbReference type="HAMAP" id="MF_00675">
    <property type="entry name" value="UxaC"/>
    <property type="match status" value="1"/>
</dbReference>
<keyword evidence="9" id="KW-1185">Reference proteome</keyword>
<dbReference type="eggNOG" id="COG1904">
    <property type="taxonomic scope" value="Bacteria"/>
</dbReference>
<comment type="similarity">
    <text evidence="3 7">Belongs to the metallo-dependent hydrolases superfamily. Uronate isomerase family.</text>
</comment>
<gene>
    <name evidence="7" type="primary">uxaC</name>
    <name evidence="8" type="ORF">CTER_0962</name>
</gene>
<evidence type="ECO:0000256" key="5">
    <source>
        <dbReference type="ARBA" id="ARBA00020555"/>
    </source>
</evidence>
<evidence type="ECO:0000256" key="2">
    <source>
        <dbReference type="ARBA" id="ARBA00004892"/>
    </source>
</evidence>
<sequence>MKEFMNEDFLLDNPTAVKLYHEYAEGMPIFDYHCHLSPKEIAENKKYRNITELWLGGDHYKWRAIRSNGVEEKYVTGDGDDKEKFLKWAETMPNCIGNPLYHWTHLELRRYFGINELLSPATAESIWERCNAMLQQDGFTARNLIKRSNVKVVCTTDDPVDSLEYHKAIAEDKTFDIKVLPAFRPDKGINIDKEGFIPWLLKLEKVTGSKIASFQDLKAAFVSRLEFFHQAGCRISDHGLDPLVFRKGTEEEASIILQKALSGKALTQSEIEVYKTQVLVFLGKQYARLDWVMQLHMGVLRNNNTRLMKELGPDTGFDSIGDWSFASSLSALLDTLDQTDELPKTILYHLNPRENEILGTITGCFQSGKIPGKMQYGSAWWFNDQKDGMEKQMIALANLGLLSRFVGMLTDSRSFLSYTRHEYFRRILCNILGNWVEKGEIPNDMALLGQMVRDISYNNAASYFGIEA</sequence>
<dbReference type="RefSeq" id="WP_004624373.1">
    <property type="nucleotide sequence ID" value="NZ_AORV01000022.1"/>
</dbReference>
<reference evidence="8 9" key="1">
    <citation type="journal article" date="2013" name="Genome Announc.">
        <title>Draft Genome Sequence of the Cellulolytic, Mesophilic, Anaerobic Bacterium Clostridium termitidis Strain CT1112 (DSM 5398).</title>
        <authorList>
            <person name="Lal S."/>
            <person name="Ramachandran U."/>
            <person name="Zhang X."/>
            <person name="Munir R."/>
            <person name="Sparling R."/>
            <person name="Levin D.B."/>
        </authorList>
    </citation>
    <scope>NUCLEOTIDE SEQUENCE [LARGE SCALE GENOMIC DNA]</scope>
    <source>
        <strain evidence="8 9">CT1112</strain>
    </source>
</reference>
<dbReference type="EMBL" id="AORV01000022">
    <property type="protein sequence ID" value="EMS73043.1"/>
    <property type="molecule type" value="Genomic_DNA"/>
</dbReference>
<dbReference type="InterPro" id="IPR032466">
    <property type="entry name" value="Metal_Hydrolase"/>
</dbReference>
<dbReference type="EC" id="5.3.1.12" evidence="4 7"/>
<evidence type="ECO:0000256" key="7">
    <source>
        <dbReference type="HAMAP-Rule" id="MF_00675"/>
    </source>
</evidence>
<dbReference type="InterPro" id="IPR003766">
    <property type="entry name" value="Uronate_isomerase"/>
</dbReference>
<comment type="catalytic activity">
    <reaction evidence="1 7">
        <text>D-glucuronate = D-fructuronate</text>
        <dbReference type="Rhea" id="RHEA:13049"/>
        <dbReference type="ChEBI" id="CHEBI:58720"/>
        <dbReference type="ChEBI" id="CHEBI:59863"/>
        <dbReference type="EC" id="5.3.1.12"/>
    </reaction>
</comment>
<dbReference type="STRING" id="1195236.CTER_0962"/>
<dbReference type="NCBIfam" id="NF002794">
    <property type="entry name" value="PRK02925.1"/>
    <property type="match status" value="1"/>
</dbReference>
<evidence type="ECO:0000313" key="9">
    <source>
        <dbReference type="Proteomes" id="UP000014155"/>
    </source>
</evidence>
<proteinExistence type="inferred from homology"/>
<keyword evidence="6 7" id="KW-0413">Isomerase</keyword>
<dbReference type="Gene3D" id="3.20.20.140">
    <property type="entry name" value="Metal-dependent hydrolases"/>
    <property type="match status" value="1"/>
</dbReference>
<evidence type="ECO:0000313" key="8">
    <source>
        <dbReference type="EMBL" id="EMS73043.1"/>
    </source>
</evidence>
<evidence type="ECO:0000256" key="4">
    <source>
        <dbReference type="ARBA" id="ARBA00012546"/>
    </source>
</evidence>
<comment type="caution">
    <text evidence="8">The sequence shown here is derived from an EMBL/GenBank/DDBJ whole genome shotgun (WGS) entry which is preliminary data.</text>
</comment>